<accession>A0A142BEE3</accession>
<dbReference type="EMBL" id="CP013251">
    <property type="protein sequence ID" value="AMO57119.1"/>
    <property type="molecule type" value="Genomic_DNA"/>
</dbReference>
<dbReference type="Pfam" id="PF01797">
    <property type="entry name" value="Y1_Tnp"/>
    <property type="match status" value="1"/>
</dbReference>
<dbReference type="AlphaFoldDB" id="A0A142BEE3"/>
<gene>
    <name evidence="2" type="ORF">EZMO1_3105</name>
</gene>
<dbReference type="NCBIfam" id="NF033573">
    <property type="entry name" value="transpos_IS200"/>
    <property type="match status" value="1"/>
</dbReference>
<organism evidence="2 3">
    <name type="scientific">Endozoicomonas montiporae CL-33</name>
    <dbReference type="NCBI Taxonomy" id="570277"/>
    <lineage>
        <taxon>Bacteria</taxon>
        <taxon>Pseudomonadati</taxon>
        <taxon>Pseudomonadota</taxon>
        <taxon>Gammaproteobacteria</taxon>
        <taxon>Oceanospirillales</taxon>
        <taxon>Endozoicomonadaceae</taxon>
        <taxon>Endozoicomonas</taxon>
    </lineage>
</organism>
<dbReference type="PATRIC" id="fig|570277.3.peg.3338"/>
<evidence type="ECO:0000259" key="1">
    <source>
        <dbReference type="SMART" id="SM01321"/>
    </source>
</evidence>
<evidence type="ECO:0000313" key="3">
    <source>
        <dbReference type="Proteomes" id="UP000071065"/>
    </source>
</evidence>
<dbReference type="GO" id="GO:0004803">
    <property type="term" value="F:transposase activity"/>
    <property type="evidence" value="ECO:0007669"/>
    <property type="project" value="InterPro"/>
</dbReference>
<evidence type="ECO:0000313" key="2">
    <source>
        <dbReference type="EMBL" id="AMO57119.1"/>
    </source>
</evidence>
<name>A0A142BEE3_9GAMM</name>
<dbReference type="SMART" id="SM01321">
    <property type="entry name" value="Y1_Tnp"/>
    <property type="match status" value="1"/>
</dbReference>
<dbReference type="GO" id="GO:0003677">
    <property type="term" value="F:DNA binding"/>
    <property type="evidence" value="ECO:0007669"/>
    <property type="project" value="InterPro"/>
</dbReference>
<proteinExistence type="predicted"/>
<dbReference type="PANTHER" id="PTHR33360">
    <property type="entry name" value="TRANSPOSASE FOR INSERTION SEQUENCE ELEMENT IS200"/>
    <property type="match status" value="1"/>
</dbReference>
<dbReference type="Gene3D" id="3.30.70.1290">
    <property type="entry name" value="Transposase IS200-like"/>
    <property type="match status" value="1"/>
</dbReference>
<dbReference type="InterPro" id="IPR036515">
    <property type="entry name" value="Transposase_17_sf"/>
</dbReference>
<protein>
    <submittedName>
        <fullName evidence="2">IS200-family transposase</fullName>
    </submittedName>
</protein>
<sequence length="103" mass="12631">MELQRNSHHVYRLMYHFVWIPKYRHKVFTEPYRSSMKSIIWKIGYDYNMEIVELEIPTDHIHMVVRSEPKMAPSDIMQIIKSVRAVKYRDFIRYCISHLIFVV</sequence>
<dbReference type="PANTHER" id="PTHR33360:SF2">
    <property type="entry name" value="TRANSPOSASE FOR INSERTION SEQUENCE ELEMENT IS200"/>
    <property type="match status" value="1"/>
</dbReference>
<dbReference type="STRING" id="570277.EZMO1_3105"/>
<dbReference type="GO" id="GO:0006313">
    <property type="term" value="P:DNA transposition"/>
    <property type="evidence" value="ECO:0007669"/>
    <property type="project" value="InterPro"/>
</dbReference>
<feature type="domain" description="Transposase IS200-like" evidence="1">
    <location>
        <begin position="10"/>
        <end position="98"/>
    </location>
</feature>
<dbReference type="KEGG" id="emp:EZMO1_3105"/>
<dbReference type="Proteomes" id="UP000071065">
    <property type="component" value="Chromosome"/>
</dbReference>
<dbReference type="SUPFAM" id="SSF143422">
    <property type="entry name" value="Transposase IS200-like"/>
    <property type="match status" value="1"/>
</dbReference>
<dbReference type="InterPro" id="IPR002686">
    <property type="entry name" value="Transposase_17"/>
</dbReference>
<reference evidence="2 3" key="1">
    <citation type="journal article" date="2016" name="Front. Microbiol.">
        <title>Genomic Insight into the Host-Endosymbiont Relationship of Endozoicomonas montiporae CL-33(T) with its Coral Host.</title>
        <authorList>
            <person name="Ding J.-Y."/>
            <person name="Shiu J.-H."/>
            <person name="Chen W.-M."/>
            <person name="Chiang Y.-R."/>
            <person name="Tang S.-L."/>
        </authorList>
    </citation>
    <scope>NUCLEOTIDE SEQUENCE [LARGE SCALE GENOMIC DNA]</scope>
    <source>
        <strain evidence="2 3">CL-33</strain>
    </source>
</reference>